<protein>
    <submittedName>
        <fullName evidence="1">Uncharacterized protein</fullName>
    </submittedName>
</protein>
<name>A0ABQ8K6Q2_9APHY</name>
<reference evidence="1 2" key="1">
    <citation type="journal article" date="2021" name="Environ. Microbiol.">
        <title>Gene family expansions and transcriptome signatures uncover fungal adaptations to wood decay.</title>
        <authorList>
            <person name="Hage H."/>
            <person name="Miyauchi S."/>
            <person name="Viragh M."/>
            <person name="Drula E."/>
            <person name="Min B."/>
            <person name="Chaduli D."/>
            <person name="Navarro D."/>
            <person name="Favel A."/>
            <person name="Norest M."/>
            <person name="Lesage-Meessen L."/>
            <person name="Balint B."/>
            <person name="Merenyi Z."/>
            <person name="de Eugenio L."/>
            <person name="Morin E."/>
            <person name="Martinez A.T."/>
            <person name="Baldrian P."/>
            <person name="Stursova M."/>
            <person name="Martinez M.J."/>
            <person name="Novotny C."/>
            <person name="Magnuson J.K."/>
            <person name="Spatafora J.W."/>
            <person name="Maurice S."/>
            <person name="Pangilinan J."/>
            <person name="Andreopoulos W."/>
            <person name="LaButti K."/>
            <person name="Hundley H."/>
            <person name="Na H."/>
            <person name="Kuo A."/>
            <person name="Barry K."/>
            <person name="Lipzen A."/>
            <person name="Henrissat B."/>
            <person name="Riley R."/>
            <person name="Ahrendt S."/>
            <person name="Nagy L.G."/>
            <person name="Grigoriev I.V."/>
            <person name="Martin F."/>
            <person name="Rosso M.N."/>
        </authorList>
    </citation>
    <scope>NUCLEOTIDE SEQUENCE [LARGE SCALE GENOMIC DNA]</scope>
    <source>
        <strain evidence="1 2">CIRM-BRFM 1785</strain>
    </source>
</reference>
<evidence type="ECO:0000313" key="2">
    <source>
        <dbReference type="Proteomes" id="UP000814176"/>
    </source>
</evidence>
<dbReference type="EMBL" id="JADCUA010000020">
    <property type="protein sequence ID" value="KAH9832932.1"/>
    <property type="molecule type" value="Genomic_DNA"/>
</dbReference>
<sequence>MSTSTTTQAQGPIPVDQETLPWPFDIARSTGTTYRPLLAAILATDTLPTVPVAPDGGFQAIGEYLRSGEYLMDAEDRSLERITFWVCPAGTAGLFHEAEGGEVKEHGLLVTVERGAKVDDVVEAVKGAFVEEGTAHVHVPAV</sequence>
<organism evidence="1 2">
    <name type="scientific">Rhodofomes roseus</name>
    <dbReference type="NCBI Taxonomy" id="34475"/>
    <lineage>
        <taxon>Eukaryota</taxon>
        <taxon>Fungi</taxon>
        <taxon>Dikarya</taxon>
        <taxon>Basidiomycota</taxon>
        <taxon>Agaricomycotina</taxon>
        <taxon>Agaricomycetes</taxon>
        <taxon>Polyporales</taxon>
        <taxon>Rhodofomes</taxon>
    </lineage>
</organism>
<dbReference type="GeneID" id="71997992"/>
<evidence type="ECO:0000313" key="1">
    <source>
        <dbReference type="EMBL" id="KAH9832932.1"/>
    </source>
</evidence>
<dbReference type="Proteomes" id="UP000814176">
    <property type="component" value="Unassembled WGS sequence"/>
</dbReference>
<dbReference type="RefSeq" id="XP_047775698.1">
    <property type="nucleotide sequence ID" value="XM_047917260.1"/>
</dbReference>
<proteinExistence type="predicted"/>
<comment type="caution">
    <text evidence="1">The sequence shown here is derived from an EMBL/GenBank/DDBJ whole genome shotgun (WGS) entry which is preliminary data.</text>
</comment>
<gene>
    <name evidence="1" type="ORF">C8Q71DRAFT_244822</name>
</gene>
<keyword evidence="2" id="KW-1185">Reference proteome</keyword>
<accession>A0ABQ8K6Q2</accession>